<reference evidence="3" key="1">
    <citation type="submission" date="2018-05" db="EMBL/GenBank/DDBJ databases">
        <title>Draft genome sequence of Stemphylium lycopersici strain CIDEFI 213.</title>
        <authorList>
            <person name="Medina R."/>
            <person name="Franco M.E.E."/>
            <person name="Lucentini C.G."/>
            <person name="Saparrat M.C.N."/>
            <person name="Balatti P.A."/>
        </authorList>
    </citation>
    <scope>NUCLEOTIDE SEQUENCE [LARGE SCALE GENOMIC DNA]</scope>
    <source>
        <strain evidence="3">CIDEFI 213</strain>
    </source>
</reference>
<keyword evidence="3" id="KW-1185">Reference proteome</keyword>
<evidence type="ECO:0000313" key="3">
    <source>
        <dbReference type="Proteomes" id="UP000249619"/>
    </source>
</evidence>
<comment type="caution">
    <text evidence="2">The sequence shown here is derived from an EMBL/GenBank/DDBJ whole genome shotgun (WGS) entry which is preliminary data.</text>
</comment>
<dbReference type="Proteomes" id="UP000249619">
    <property type="component" value="Unassembled WGS sequence"/>
</dbReference>
<proteinExistence type="predicted"/>
<feature type="compositionally biased region" description="Low complexity" evidence="1">
    <location>
        <begin position="28"/>
        <end position="37"/>
    </location>
</feature>
<feature type="compositionally biased region" description="Low complexity" evidence="1">
    <location>
        <begin position="311"/>
        <end position="327"/>
    </location>
</feature>
<accession>A0A364N1L1</accession>
<feature type="region of interest" description="Disordered" evidence="1">
    <location>
        <begin position="1"/>
        <end position="45"/>
    </location>
</feature>
<feature type="region of interest" description="Disordered" evidence="1">
    <location>
        <begin position="117"/>
        <end position="327"/>
    </location>
</feature>
<feature type="compositionally biased region" description="Low complexity" evidence="1">
    <location>
        <begin position="259"/>
        <end position="274"/>
    </location>
</feature>
<sequence>MTWPYRPAQRSSKPPFSPSSAAVNRACPTTSASTPTAQADGVDSGPAPILYLTGFSCVPSDREYAEARRATGNPMPYWFEESGWPRSYLNERVRRRASLVIAGVEASVAVARLDEDGVGGRGEVGEGGGRRDDGMGRDKWKKMERVRERELLGGGGVSGDGGGRGGEGKISKKERSRRVKEEKKKAEADTSSELKRPQEDASQQQPRPRLGLRSARRLVRLHDLSSEAVEMGEQPVQSASAAQEERQGREEVDQEHGQQAHVQQQQHIQQLQESEQLRRLQRLQQQHQQQHPPKLPRIHIHTRPRYSHRGSTSTSTSTSSHSFSTPG</sequence>
<name>A0A364N1L1_STELY</name>
<protein>
    <submittedName>
        <fullName evidence="2">Uncharacterized protein</fullName>
    </submittedName>
</protein>
<gene>
    <name evidence="2" type="ORF">DDE83_005531</name>
</gene>
<organism evidence="2 3">
    <name type="scientific">Stemphylium lycopersici</name>
    <name type="common">Tomato gray leaf spot disease fungus</name>
    <name type="synonym">Thyrospora lycopersici</name>
    <dbReference type="NCBI Taxonomy" id="183478"/>
    <lineage>
        <taxon>Eukaryota</taxon>
        <taxon>Fungi</taxon>
        <taxon>Dikarya</taxon>
        <taxon>Ascomycota</taxon>
        <taxon>Pezizomycotina</taxon>
        <taxon>Dothideomycetes</taxon>
        <taxon>Pleosporomycetidae</taxon>
        <taxon>Pleosporales</taxon>
        <taxon>Pleosporineae</taxon>
        <taxon>Pleosporaceae</taxon>
        <taxon>Stemphylium</taxon>
    </lineage>
</organism>
<feature type="compositionally biased region" description="Basic residues" evidence="1">
    <location>
        <begin position="294"/>
        <end position="308"/>
    </location>
</feature>
<feature type="compositionally biased region" description="Low complexity" evidence="1">
    <location>
        <begin position="282"/>
        <end position="291"/>
    </location>
</feature>
<evidence type="ECO:0000313" key="2">
    <source>
        <dbReference type="EMBL" id="RAR09379.1"/>
    </source>
</evidence>
<feature type="compositionally biased region" description="Low complexity" evidence="1">
    <location>
        <begin position="11"/>
        <end position="20"/>
    </location>
</feature>
<feature type="compositionally biased region" description="Basic and acidic residues" evidence="1">
    <location>
        <begin position="166"/>
        <end position="199"/>
    </location>
</feature>
<evidence type="ECO:0000256" key="1">
    <source>
        <dbReference type="SAM" id="MobiDB-lite"/>
    </source>
</evidence>
<feature type="compositionally biased region" description="Basic and acidic residues" evidence="1">
    <location>
        <begin position="243"/>
        <end position="258"/>
    </location>
</feature>
<dbReference type="EMBL" id="QGDH01000076">
    <property type="protein sequence ID" value="RAR09379.1"/>
    <property type="molecule type" value="Genomic_DNA"/>
</dbReference>
<dbReference type="AlphaFoldDB" id="A0A364N1L1"/>
<feature type="compositionally biased region" description="Basic and acidic residues" evidence="1">
    <location>
        <begin position="128"/>
        <end position="151"/>
    </location>
</feature>
<feature type="compositionally biased region" description="Gly residues" evidence="1">
    <location>
        <begin position="152"/>
        <end position="165"/>
    </location>
</feature>
<dbReference type="OrthoDB" id="3693190at2759"/>